<keyword evidence="4" id="KW-1185">Reference proteome</keyword>
<sequence length="494" mass="52772">MAAVAAARTVLRSADTSTRIASATRAASIFRSPAETSSFSGASISPHRGQFGNADGRNFSTKTRKFRFQRRIDMKRSTSATGIVERIEYDPNRTSRIALVRWEGGALQGKSKAAEDIALPAKSLESTVALASGAFSFSSLPGLLDDRSSAYSSKGGNKQTAKSTYVMVGVPSSKSCFSEGSRSRITNGKDVIVSAFSTKAKGENVGVSDGFPRIAVAGSRPAYFVLGEKEEVGGKDKFTLGEVQKWKKDSDRWMHRIKRKGAVSWSSLMGQEILRLTGLEPRNGGKSKTGKLGDDRVPVTYILASHQLGEGNLCLSTSLLPCGAISLLPLGNNRGAKAKIVLASSFSVSSRGGDMFDLLTNLGILPHLKPKPKALPLSLWIQSDLLSIVTMAAFAARSAFRSAARSATARISAGVKPRSAPSPFRISSQTPLSARIFRSPVEMSCVSVMSMLPYHTATASAVLTSMLSAAPRGHGWSIEGEFYYALMLFILPQL</sequence>
<reference evidence="3" key="1">
    <citation type="submission" date="2018-01" db="EMBL/GenBank/DDBJ databases">
        <authorList>
            <person name="Mao J.F."/>
        </authorList>
    </citation>
    <scope>NUCLEOTIDE SEQUENCE</scope>
    <source>
        <strain evidence="3">Huo1</strain>
        <tissue evidence="3">Leaf</tissue>
    </source>
</reference>
<dbReference type="Gene3D" id="2.40.50.140">
    <property type="entry name" value="Nucleic acid-binding proteins"/>
    <property type="match status" value="1"/>
</dbReference>
<protein>
    <recommendedName>
        <fullName evidence="2">Large ribosomal subunit protein uL2 RNA-binding domain-containing protein</fullName>
    </recommendedName>
</protein>
<dbReference type="InterPro" id="IPR022666">
    <property type="entry name" value="Ribosomal_uL2_RNA-bd_dom"/>
</dbReference>
<dbReference type="GO" id="GO:0006412">
    <property type="term" value="P:translation"/>
    <property type="evidence" value="ECO:0007669"/>
    <property type="project" value="InterPro"/>
</dbReference>
<dbReference type="GO" id="GO:0003735">
    <property type="term" value="F:structural constituent of ribosome"/>
    <property type="evidence" value="ECO:0007669"/>
    <property type="project" value="InterPro"/>
</dbReference>
<name>A0A8X8ZXV9_SALSN</name>
<dbReference type="InterPro" id="IPR012340">
    <property type="entry name" value="NA-bd_OB-fold"/>
</dbReference>
<dbReference type="GO" id="GO:0005739">
    <property type="term" value="C:mitochondrion"/>
    <property type="evidence" value="ECO:0007669"/>
    <property type="project" value="TreeGrafter"/>
</dbReference>
<reference evidence="3" key="2">
    <citation type="submission" date="2020-08" db="EMBL/GenBank/DDBJ databases">
        <title>Plant Genome Project.</title>
        <authorList>
            <person name="Zhang R.-G."/>
        </authorList>
    </citation>
    <scope>NUCLEOTIDE SEQUENCE</scope>
    <source>
        <strain evidence="3">Huo1</strain>
        <tissue evidence="3">Leaf</tissue>
    </source>
</reference>
<dbReference type="PANTHER" id="PTHR33156:SF59">
    <property type="entry name" value="PROTEIN NUCLEAR FUSION DEFECTIVE 6, CHLOROPLASTIC_MITOCHONDRIAL-LIKE"/>
    <property type="match status" value="1"/>
</dbReference>
<dbReference type="SUPFAM" id="SSF50249">
    <property type="entry name" value="Nucleic acid-binding proteins"/>
    <property type="match status" value="1"/>
</dbReference>
<dbReference type="InterPro" id="IPR043459">
    <property type="entry name" value="NFD6/NOXY2-like"/>
</dbReference>
<dbReference type="GO" id="GO:0005840">
    <property type="term" value="C:ribosome"/>
    <property type="evidence" value="ECO:0007669"/>
    <property type="project" value="InterPro"/>
</dbReference>
<dbReference type="PANTHER" id="PTHR33156">
    <property type="entry name" value="OS02G0230000 PROTEIN"/>
    <property type="match status" value="1"/>
</dbReference>
<gene>
    <name evidence="3" type="ORF">SASPL_117146</name>
</gene>
<evidence type="ECO:0000259" key="2">
    <source>
        <dbReference type="SMART" id="SM01383"/>
    </source>
</evidence>
<evidence type="ECO:0000256" key="1">
    <source>
        <dbReference type="SAM" id="MobiDB-lite"/>
    </source>
</evidence>
<evidence type="ECO:0000313" key="4">
    <source>
        <dbReference type="Proteomes" id="UP000298416"/>
    </source>
</evidence>
<dbReference type="SMART" id="SM01383">
    <property type="entry name" value="Ribosomal_L2"/>
    <property type="match status" value="1"/>
</dbReference>
<proteinExistence type="predicted"/>
<evidence type="ECO:0000313" key="3">
    <source>
        <dbReference type="EMBL" id="KAG6420611.1"/>
    </source>
</evidence>
<dbReference type="Pfam" id="PF00181">
    <property type="entry name" value="Ribosomal_L2_N"/>
    <property type="match status" value="1"/>
</dbReference>
<comment type="caution">
    <text evidence="3">The sequence shown here is derived from an EMBL/GenBank/DDBJ whole genome shotgun (WGS) entry which is preliminary data.</text>
</comment>
<organism evidence="3">
    <name type="scientific">Salvia splendens</name>
    <name type="common">Scarlet sage</name>
    <dbReference type="NCBI Taxonomy" id="180675"/>
    <lineage>
        <taxon>Eukaryota</taxon>
        <taxon>Viridiplantae</taxon>
        <taxon>Streptophyta</taxon>
        <taxon>Embryophyta</taxon>
        <taxon>Tracheophyta</taxon>
        <taxon>Spermatophyta</taxon>
        <taxon>Magnoliopsida</taxon>
        <taxon>eudicotyledons</taxon>
        <taxon>Gunneridae</taxon>
        <taxon>Pentapetalae</taxon>
        <taxon>asterids</taxon>
        <taxon>lamiids</taxon>
        <taxon>Lamiales</taxon>
        <taxon>Lamiaceae</taxon>
        <taxon>Nepetoideae</taxon>
        <taxon>Mentheae</taxon>
        <taxon>Salviinae</taxon>
        <taxon>Salvia</taxon>
        <taxon>Salvia subgen. Calosphace</taxon>
        <taxon>core Calosphace</taxon>
    </lineage>
</organism>
<accession>A0A8X8ZXV9</accession>
<dbReference type="Proteomes" id="UP000298416">
    <property type="component" value="Unassembled WGS sequence"/>
</dbReference>
<feature type="region of interest" description="Disordered" evidence="1">
    <location>
        <begin position="36"/>
        <end position="56"/>
    </location>
</feature>
<feature type="domain" description="Large ribosomal subunit protein uL2 RNA-binding" evidence="2">
    <location>
        <begin position="56"/>
        <end position="126"/>
    </location>
</feature>
<dbReference type="EMBL" id="PNBA02000006">
    <property type="protein sequence ID" value="KAG6420611.1"/>
    <property type="molecule type" value="Genomic_DNA"/>
</dbReference>
<dbReference type="AlphaFoldDB" id="A0A8X8ZXV9"/>